<evidence type="ECO:0000313" key="1">
    <source>
        <dbReference type="EMBL" id="KAJ9131245.1"/>
    </source>
</evidence>
<proteinExistence type="predicted"/>
<gene>
    <name evidence="1" type="ORF">NKR23_g11795</name>
</gene>
<sequence length="103" mass="11187">MPVTGRAAKSAEEKEALWAKLRRPDEEIVKLVLDHLGVKGHGEIRSTLASTEVSISTPCMIFIVLGNVIVGTERLSDRGTAYKIENEDTITLGDHTSVVLVSD</sequence>
<dbReference type="Proteomes" id="UP001174694">
    <property type="component" value="Unassembled WGS sequence"/>
</dbReference>
<dbReference type="AlphaFoldDB" id="A0AA38RIC7"/>
<dbReference type="EMBL" id="JANBVO010000070">
    <property type="protein sequence ID" value="KAJ9131245.1"/>
    <property type="molecule type" value="Genomic_DNA"/>
</dbReference>
<accession>A0AA38RIC7</accession>
<keyword evidence="2" id="KW-1185">Reference proteome</keyword>
<evidence type="ECO:0000313" key="2">
    <source>
        <dbReference type="Proteomes" id="UP001174694"/>
    </source>
</evidence>
<reference evidence="1" key="1">
    <citation type="submission" date="2022-07" db="EMBL/GenBank/DDBJ databases">
        <title>Fungi with potential for degradation of polypropylene.</title>
        <authorList>
            <person name="Gostincar C."/>
        </authorList>
    </citation>
    <scope>NUCLEOTIDE SEQUENCE</scope>
    <source>
        <strain evidence="1">EXF-13308</strain>
    </source>
</reference>
<organism evidence="1 2">
    <name type="scientific">Pleurostoma richardsiae</name>
    <dbReference type="NCBI Taxonomy" id="41990"/>
    <lineage>
        <taxon>Eukaryota</taxon>
        <taxon>Fungi</taxon>
        <taxon>Dikarya</taxon>
        <taxon>Ascomycota</taxon>
        <taxon>Pezizomycotina</taxon>
        <taxon>Sordariomycetes</taxon>
        <taxon>Sordariomycetidae</taxon>
        <taxon>Calosphaeriales</taxon>
        <taxon>Pleurostomataceae</taxon>
        <taxon>Pleurostoma</taxon>
    </lineage>
</organism>
<comment type="caution">
    <text evidence="1">The sequence shown here is derived from an EMBL/GenBank/DDBJ whole genome shotgun (WGS) entry which is preliminary data.</text>
</comment>
<name>A0AA38RIC7_9PEZI</name>
<protein>
    <submittedName>
        <fullName evidence="1">Uncharacterized protein</fullName>
    </submittedName>
</protein>